<protein>
    <submittedName>
        <fullName evidence="2">Uncharacterized protein</fullName>
    </submittedName>
</protein>
<reference evidence="2" key="1">
    <citation type="submission" date="2022-11" db="UniProtKB">
        <authorList>
            <consortium name="WormBaseParasite"/>
        </authorList>
    </citation>
    <scope>IDENTIFICATION</scope>
</reference>
<keyword evidence="1" id="KW-1185">Reference proteome</keyword>
<accession>A0A915KWZ5</accession>
<dbReference type="AlphaFoldDB" id="A0A915KWZ5"/>
<evidence type="ECO:0000313" key="2">
    <source>
        <dbReference type="WBParaSite" id="nRc.2.0.1.t43472-RA"/>
    </source>
</evidence>
<evidence type="ECO:0000313" key="1">
    <source>
        <dbReference type="Proteomes" id="UP000887565"/>
    </source>
</evidence>
<proteinExistence type="predicted"/>
<sequence>MVTIKASLDAVPLNDMQFGDYLPTVISVFFLFLSRHCWADECTILPIQQVFSDLACSHRKNETFTEGPYVCTCTINNTMKECRKICEKPIVSKTLCYTVKKSGDCCRR</sequence>
<name>A0A915KWZ5_ROMCU</name>
<dbReference type="Proteomes" id="UP000887565">
    <property type="component" value="Unplaced"/>
</dbReference>
<organism evidence="1 2">
    <name type="scientific">Romanomermis culicivorax</name>
    <name type="common">Nematode worm</name>
    <dbReference type="NCBI Taxonomy" id="13658"/>
    <lineage>
        <taxon>Eukaryota</taxon>
        <taxon>Metazoa</taxon>
        <taxon>Ecdysozoa</taxon>
        <taxon>Nematoda</taxon>
        <taxon>Enoplea</taxon>
        <taxon>Dorylaimia</taxon>
        <taxon>Mermithida</taxon>
        <taxon>Mermithoidea</taxon>
        <taxon>Mermithidae</taxon>
        <taxon>Romanomermis</taxon>
    </lineage>
</organism>
<dbReference type="WBParaSite" id="nRc.2.0.1.t43472-RA">
    <property type="protein sequence ID" value="nRc.2.0.1.t43472-RA"/>
    <property type="gene ID" value="nRc.2.0.1.g43472"/>
</dbReference>